<evidence type="ECO:0000256" key="5">
    <source>
        <dbReference type="ARBA" id="ARBA00022729"/>
    </source>
</evidence>
<keyword evidence="2 10" id="KW-0813">Transport</keyword>
<accession>A9DBG8</accession>
<dbReference type="eggNOG" id="COG3203">
    <property type="taxonomic scope" value="Bacteria"/>
</dbReference>
<keyword evidence="12" id="KW-1185">Reference proteome</keyword>
<organism evidence="11 12">
    <name type="scientific">Hoeflea phototrophica (strain DSM 17068 / NCIMB 14078 / DFL-43)</name>
    <dbReference type="NCBI Taxonomy" id="411684"/>
    <lineage>
        <taxon>Bacteria</taxon>
        <taxon>Pseudomonadati</taxon>
        <taxon>Pseudomonadota</taxon>
        <taxon>Alphaproteobacteria</taxon>
        <taxon>Hyphomicrobiales</taxon>
        <taxon>Rhizobiaceae</taxon>
        <taxon>Hoeflea</taxon>
    </lineage>
</organism>
<keyword evidence="8 10" id="KW-0472">Membrane</keyword>
<evidence type="ECO:0000256" key="3">
    <source>
        <dbReference type="ARBA" id="ARBA00022452"/>
    </source>
</evidence>
<dbReference type="SUPFAM" id="SSF56935">
    <property type="entry name" value="Porins"/>
    <property type="match status" value="1"/>
</dbReference>
<comment type="domain">
    <text evidence="10">Consists of 16-stranded beta-barrel sheets, with large surface-exposed loops, that form a transmembrane pore at the center of each barrel. The pore is partially ocluded by a peptide loop that folds into the pore lumen.</text>
</comment>
<evidence type="ECO:0000313" key="12">
    <source>
        <dbReference type="Proteomes" id="UP000004291"/>
    </source>
</evidence>
<dbReference type="Pfam" id="PF02530">
    <property type="entry name" value="Porin_2"/>
    <property type="match status" value="1"/>
</dbReference>
<evidence type="ECO:0000256" key="10">
    <source>
        <dbReference type="RuleBase" id="RU364005"/>
    </source>
</evidence>
<evidence type="ECO:0000256" key="1">
    <source>
        <dbReference type="ARBA" id="ARBA00009521"/>
    </source>
</evidence>
<dbReference type="GO" id="GO:0015288">
    <property type="term" value="F:porin activity"/>
    <property type="evidence" value="ECO:0007669"/>
    <property type="project" value="UniProtKB-KW"/>
</dbReference>
<dbReference type="InterPro" id="IPR003684">
    <property type="entry name" value="Porin_alphabac"/>
</dbReference>
<dbReference type="EMBL" id="ABIA03000004">
    <property type="protein sequence ID" value="EDQ32517.1"/>
    <property type="molecule type" value="Genomic_DNA"/>
</dbReference>
<evidence type="ECO:0000313" key="11">
    <source>
        <dbReference type="EMBL" id="EDQ32517.1"/>
    </source>
</evidence>
<keyword evidence="5 10" id="KW-0732">Signal</keyword>
<evidence type="ECO:0000256" key="2">
    <source>
        <dbReference type="ARBA" id="ARBA00022448"/>
    </source>
</evidence>
<dbReference type="Proteomes" id="UP000004291">
    <property type="component" value="Chromosome"/>
</dbReference>
<name>A9DBG8_HOEPD</name>
<dbReference type="OrthoDB" id="7801681at2"/>
<dbReference type="GO" id="GO:0006811">
    <property type="term" value="P:monoatomic ion transport"/>
    <property type="evidence" value="ECO:0007669"/>
    <property type="project" value="UniProtKB-KW"/>
</dbReference>
<proteinExistence type="inferred from homology"/>
<comment type="caution">
    <text evidence="11">The sequence shown here is derived from an EMBL/GenBank/DDBJ whole genome shotgun (WGS) entry which is preliminary data.</text>
</comment>
<gene>
    <name evidence="11" type="ORF">HPDFL43_11976</name>
</gene>
<comment type="subcellular location">
    <subcellularLocation>
        <location evidence="10">Cell outer membrane</location>
        <topology evidence="10">Multi-pass membrane protein</topology>
    </subcellularLocation>
</comment>
<keyword evidence="7 10" id="KW-0626">Porin</keyword>
<keyword evidence="9 10" id="KW-0998">Cell outer membrane</keyword>
<keyword evidence="6 10" id="KW-0406">Ion transport</keyword>
<evidence type="ECO:0000256" key="4">
    <source>
        <dbReference type="ARBA" id="ARBA00022692"/>
    </source>
</evidence>
<reference evidence="11 12" key="2">
    <citation type="submission" date="2012-06" db="EMBL/GenBank/DDBJ databases">
        <authorList>
            <person name="Fiebig A."/>
        </authorList>
    </citation>
    <scope>NUCLEOTIDE SEQUENCE [LARGE SCALE GENOMIC DNA]</scope>
    <source>
        <strain evidence="11 12">DFL-43</strain>
    </source>
</reference>
<evidence type="ECO:0000256" key="8">
    <source>
        <dbReference type="ARBA" id="ARBA00023136"/>
    </source>
</evidence>
<comment type="function">
    <text evidence="10">Forms passive diffusion pores that allow small molecular weight hydrophilic materials across the outer membrane.</text>
</comment>
<dbReference type="AlphaFoldDB" id="A9DBG8"/>
<feature type="signal peptide" evidence="10">
    <location>
        <begin position="1"/>
        <end position="22"/>
    </location>
</feature>
<dbReference type="STRING" id="411684.HPDFL43_11976"/>
<sequence>MNIKSLLLGSAAALVAVSGARAADAIVAAEPEPVEYVRVCDAFGTGFFYIPGTETCLRIHGYIRYDVRAGEAYERTSFTGDGTYRAHARASIRASTASETELGTLRTYSEFRFNWDTSATTGGYTTGTAPSLNFAWIQLGGLRVGKDETLFTTWTGYAGAVITDGTYGPFDTNLISYTYDGGAFRAGISLEQGDDSNSATAWGIDDYMPHVVAGVGYNAGMVDLSAVLGYDTRDDFGGVARGGWSGKVRADVTVNDQLSVFAMAMYGESTSGYTTWDRTNAAAGEESLSIIAGGSYRASDKLRFNIQGQWMESVAAENLSDGFQVAGNLNYTVVPGFVVTPELYYTDAGDAAGGQFGAMVRFQRSF</sequence>
<dbReference type="GO" id="GO:0046930">
    <property type="term" value="C:pore complex"/>
    <property type="evidence" value="ECO:0007669"/>
    <property type="project" value="UniProtKB-KW"/>
</dbReference>
<reference evidence="11 12" key="1">
    <citation type="submission" date="2007-10" db="EMBL/GenBank/DDBJ databases">
        <authorList>
            <person name="Wagner-Dobler I."/>
            <person name="Ferriera S."/>
            <person name="Johnson J."/>
            <person name="Kravitz S."/>
            <person name="Beeson K."/>
            <person name="Sutton G."/>
            <person name="Rogers Y.-H."/>
            <person name="Friedman R."/>
            <person name="Frazier M."/>
            <person name="Venter J.C."/>
        </authorList>
    </citation>
    <scope>NUCLEOTIDE SEQUENCE [LARGE SCALE GENOMIC DNA]</scope>
    <source>
        <strain evidence="11 12">DFL-43</strain>
    </source>
</reference>
<dbReference type="HOGENOM" id="CLU_044836_0_0_5"/>
<dbReference type="RefSeq" id="WP_007198166.1">
    <property type="nucleotide sequence ID" value="NZ_CM002917.1"/>
</dbReference>
<feature type="chain" id="PRO_5009366030" description="Porin" evidence="10">
    <location>
        <begin position="23"/>
        <end position="366"/>
    </location>
</feature>
<protein>
    <recommendedName>
        <fullName evidence="10">Porin</fullName>
    </recommendedName>
</protein>
<keyword evidence="3 10" id="KW-1134">Transmembrane beta strand</keyword>
<evidence type="ECO:0000256" key="9">
    <source>
        <dbReference type="ARBA" id="ARBA00023237"/>
    </source>
</evidence>
<keyword evidence="4 10" id="KW-0812">Transmembrane</keyword>
<comment type="similarity">
    <text evidence="1 10">Belongs to the alphaproteobacteria porin family.</text>
</comment>
<evidence type="ECO:0000256" key="7">
    <source>
        <dbReference type="ARBA" id="ARBA00023114"/>
    </source>
</evidence>
<dbReference type="GO" id="GO:0009279">
    <property type="term" value="C:cell outer membrane"/>
    <property type="evidence" value="ECO:0007669"/>
    <property type="project" value="UniProtKB-SubCell"/>
</dbReference>
<evidence type="ECO:0000256" key="6">
    <source>
        <dbReference type="ARBA" id="ARBA00023065"/>
    </source>
</evidence>